<organism evidence="3 4">
    <name type="scientific">Aspergillus lucknowensis</name>
    <dbReference type="NCBI Taxonomy" id="176173"/>
    <lineage>
        <taxon>Eukaryota</taxon>
        <taxon>Fungi</taxon>
        <taxon>Dikarya</taxon>
        <taxon>Ascomycota</taxon>
        <taxon>Pezizomycotina</taxon>
        <taxon>Eurotiomycetes</taxon>
        <taxon>Eurotiomycetidae</taxon>
        <taxon>Eurotiales</taxon>
        <taxon>Aspergillaceae</taxon>
        <taxon>Aspergillus</taxon>
        <taxon>Aspergillus subgen. Nidulantes</taxon>
    </lineage>
</organism>
<evidence type="ECO:0000313" key="3">
    <source>
        <dbReference type="EMBL" id="KAL2871273.1"/>
    </source>
</evidence>
<gene>
    <name evidence="3" type="ORF">BJX67DRAFT_219625</name>
</gene>
<comment type="caution">
    <text evidence="3">The sequence shown here is derived from an EMBL/GenBank/DDBJ whole genome shotgun (WGS) entry which is preliminary data.</text>
</comment>
<keyword evidence="1" id="KW-0863">Zinc-finger</keyword>
<dbReference type="InterPro" id="IPR013087">
    <property type="entry name" value="Znf_C2H2_type"/>
</dbReference>
<feature type="domain" description="C2H2-type" evidence="2">
    <location>
        <begin position="28"/>
        <end position="55"/>
    </location>
</feature>
<keyword evidence="1" id="KW-0479">Metal-binding</keyword>
<accession>A0ABR4M3X4</accession>
<dbReference type="EMBL" id="JBFXLQ010000004">
    <property type="protein sequence ID" value="KAL2871273.1"/>
    <property type="molecule type" value="Genomic_DNA"/>
</dbReference>
<sequence length="55" mass="6505">MYKFSSPRDVTKHIKQKHLQHISELSDIRCNICDERFSCKMHLQQHAIDVHATVT</sequence>
<proteinExistence type="predicted"/>
<dbReference type="Gene3D" id="3.30.160.60">
    <property type="entry name" value="Classic Zinc Finger"/>
    <property type="match status" value="1"/>
</dbReference>
<dbReference type="PROSITE" id="PS00028">
    <property type="entry name" value="ZINC_FINGER_C2H2_1"/>
    <property type="match status" value="1"/>
</dbReference>
<dbReference type="Proteomes" id="UP001610432">
    <property type="component" value="Unassembled WGS sequence"/>
</dbReference>
<dbReference type="PROSITE" id="PS50157">
    <property type="entry name" value="ZINC_FINGER_C2H2_2"/>
    <property type="match status" value="1"/>
</dbReference>
<dbReference type="GeneID" id="98140784"/>
<evidence type="ECO:0000313" key="4">
    <source>
        <dbReference type="Proteomes" id="UP001610432"/>
    </source>
</evidence>
<keyword evidence="1" id="KW-0862">Zinc</keyword>
<reference evidence="3 4" key="1">
    <citation type="submission" date="2024-07" db="EMBL/GenBank/DDBJ databases">
        <title>Section-level genome sequencing and comparative genomics of Aspergillus sections Usti and Cavernicolus.</title>
        <authorList>
            <consortium name="Lawrence Berkeley National Laboratory"/>
            <person name="Nybo J.L."/>
            <person name="Vesth T.C."/>
            <person name="Theobald S."/>
            <person name="Frisvad J.C."/>
            <person name="Larsen T.O."/>
            <person name="Kjaerboelling I."/>
            <person name="Rothschild-Mancinelli K."/>
            <person name="Lyhne E.K."/>
            <person name="Kogle M.E."/>
            <person name="Barry K."/>
            <person name="Clum A."/>
            <person name="Na H."/>
            <person name="Ledsgaard L."/>
            <person name="Lin J."/>
            <person name="Lipzen A."/>
            <person name="Kuo A."/>
            <person name="Riley R."/>
            <person name="Mondo S."/>
            <person name="Labutti K."/>
            <person name="Haridas S."/>
            <person name="Pangalinan J."/>
            <person name="Salamov A.A."/>
            <person name="Simmons B.A."/>
            <person name="Magnuson J.K."/>
            <person name="Chen J."/>
            <person name="Drula E."/>
            <person name="Henrissat B."/>
            <person name="Wiebenga A."/>
            <person name="Lubbers R.J."/>
            <person name="Gomes A.C."/>
            <person name="Macurrencykelacurrency M.R."/>
            <person name="Stajich J."/>
            <person name="Grigoriev I.V."/>
            <person name="Mortensen U.H."/>
            <person name="De Vries R.P."/>
            <person name="Baker S.E."/>
            <person name="Andersen M.R."/>
        </authorList>
    </citation>
    <scope>NUCLEOTIDE SEQUENCE [LARGE SCALE GENOMIC DNA]</scope>
    <source>
        <strain evidence="3 4">CBS 449.75</strain>
    </source>
</reference>
<protein>
    <recommendedName>
        <fullName evidence="2">C2H2-type domain-containing protein</fullName>
    </recommendedName>
</protein>
<keyword evidence="4" id="KW-1185">Reference proteome</keyword>
<dbReference type="RefSeq" id="XP_070890252.1">
    <property type="nucleotide sequence ID" value="XM_071025712.1"/>
</dbReference>
<evidence type="ECO:0000256" key="1">
    <source>
        <dbReference type="PROSITE-ProRule" id="PRU00042"/>
    </source>
</evidence>
<evidence type="ECO:0000259" key="2">
    <source>
        <dbReference type="PROSITE" id="PS50157"/>
    </source>
</evidence>
<name>A0ABR4M3X4_9EURO</name>